<name>A0A1I6D6X8_9FIRM</name>
<dbReference type="OrthoDB" id="1806555at2"/>
<protein>
    <recommendedName>
        <fullName evidence="3">Transcobalamin-like C-terminal domain-containing protein</fullName>
    </recommendedName>
</protein>
<evidence type="ECO:0000313" key="5">
    <source>
        <dbReference type="Proteomes" id="UP000199584"/>
    </source>
</evidence>
<evidence type="ECO:0000259" key="3">
    <source>
        <dbReference type="Pfam" id="PF14478"/>
    </source>
</evidence>
<gene>
    <name evidence="4" type="ORF">SAMN05660706_10689</name>
</gene>
<keyword evidence="2" id="KW-0732">Signal</keyword>
<dbReference type="InterPro" id="IPR027954">
    <property type="entry name" value="Transcobalamin-like_C"/>
</dbReference>
<dbReference type="RefSeq" id="WP_092482399.1">
    <property type="nucleotide sequence ID" value="NZ_FOYM01000006.1"/>
</dbReference>
<organism evidence="4 5">
    <name type="scientific">Desulfoscipio geothermicus DSM 3669</name>
    <dbReference type="NCBI Taxonomy" id="1121426"/>
    <lineage>
        <taxon>Bacteria</taxon>
        <taxon>Bacillati</taxon>
        <taxon>Bacillota</taxon>
        <taxon>Clostridia</taxon>
        <taxon>Eubacteriales</taxon>
        <taxon>Desulfallaceae</taxon>
        <taxon>Desulfoscipio</taxon>
    </lineage>
</organism>
<evidence type="ECO:0000313" key="4">
    <source>
        <dbReference type="EMBL" id="SFR01214.1"/>
    </source>
</evidence>
<feature type="region of interest" description="Disordered" evidence="1">
    <location>
        <begin position="43"/>
        <end position="62"/>
    </location>
</feature>
<accession>A0A1I6D6X8</accession>
<feature type="chain" id="PRO_5011556034" description="Transcobalamin-like C-terminal domain-containing protein" evidence="2">
    <location>
        <begin position="24"/>
        <end position="349"/>
    </location>
</feature>
<dbReference type="PROSITE" id="PS51257">
    <property type="entry name" value="PROKAR_LIPOPROTEIN"/>
    <property type="match status" value="1"/>
</dbReference>
<feature type="compositionally biased region" description="Polar residues" evidence="1">
    <location>
        <begin position="49"/>
        <end position="59"/>
    </location>
</feature>
<dbReference type="STRING" id="39060.SAMN05660706_10689"/>
<dbReference type="AlphaFoldDB" id="A0A1I6D6X8"/>
<feature type="signal peptide" evidence="2">
    <location>
        <begin position="1"/>
        <end position="23"/>
    </location>
</feature>
<dbReference type="Proteomes" id="UP000199584">
    <property type="component" value="Unassembled WGS sequence"/>
</dbReference>
<proteinExistence type="predicted"/>
<dbReference type="EMBL" id="FOYM01000006">
    <property type="protein sequence ID" value="SFR01214.1"/>
    <property type="molecule type" value="Genomic_DNA"/>
</dbReference>
<keyword evidence="5" id="KW-1185">Reference proteome</keyword>
<feature type="domain" description="Transcobalamin-like C-terminal" evidence="3">
    <location>
        <begin position="92"/>
        <end position="162"/>
    </location>
</feature>
<reference evidence="5" key="1">
    <citation type="submission" date="2016-10" db="EMBL/GenBank/DDBJ databases">
        <authorList>
            <person name="Varghese N."/>
            <person name="Submissions S."/>
        </authorList>
    </citation>
    <scope>NUCLEOTIDE SEQUENCE [LARGE SCALE GENOMIC DNA]</scope>
    <source>
        <strain evidence="5">DSM 3669</strain>
    </source>
</reference>
<evidence type="ECO:0000256" key="1">
    <source>
        <dbReference type="SAM" id="MobiDB-lite"/>
    </source>
</evidence>
<dbReference type="Gene3D" id="2.170.130.30">
    <property type="match status" value="1"/>
</dbReference>
<dbReference type="Pfam" id="PF14478">
    <property type="entry name" value="DUF4430"/>
    <property type="match status" value="1"/>
</dbReference>
<evidence type="ECO:0000256" key="2">
    <source>
        <dbReference type="SAM" id="SignalP"/>
    </source>
</evidence>
<sequence>MQKHRFLCLLILGLMLLIVTACAGKGTGDEPANVTPAANGIESKAAQKPGTSESGSQSVPVAGTEKKVALRLTRDFGRNSILKKTVALQKNWSVFDVLETSTRVTTAHGGGFIDSINGIKSDFGGFGGKKQDWFYYVNGIFADVGALDYYPGPGDIIWWDYHGWERMAMFPAVIGCYPEPFVRGYRGKVGPTVIMSSEDNIMLAENLQEALKAQGVASVTIKNPDAGLLKNRQGPVIVLGQWSELSQIDWLANLNNAYTKNGTCVHFTSDGLELLDYRGRVARIIDSSAGVITATGEGSGDESPLWLIVGTDRKGLQQAVDVLVTSPGKISGLFSAAIVAGEVVSLPLE</sequence>